<gene>
    <name evidence="5" type="ORF">C8P66_103191</name>
</gene>
<sequence>MSAPPDALRIAEALLFAAAAPVTLDKLQAALPEGAEAREVLAALAEAYAGHGVEPVAVAGGYAFRTAPDLAAMLTKIVEVPKRLPRVAMETLSIIAWHQPCTRGDIEDIRGTALSQTTLDALLEMGLVAPRGRREAPGRPTLWGTTPAFLLQFGLASLADLPKREDLLPGGGPGLAL</sequence>
<dbReference type="PIRSF" id="PIRSF019345">
    <property type="entry name" value="ScpB"/>
    <property type="match status" value="1"/>
</dbReference>
<dbReference type="OrthoDB" id="9806226at2"/>
<reference evidence="5 6" key="1">
    <citation type="submission" date="2018-06" db="EMBL/GenBank/DDBJ databases">
        <title>Genomic Encyclopedia of Archaeal and Bacterial Type Strains, Phase II (KMG-II): from individual species to whole genera.</title>
        <authorList>
            <person name="Goeker M."/>
        </authorList>
    </citation>
    <scope>NUCLEOTIDE SEQUENCE [LARGE SCALE GENOMIC DNA]</scope>
    <source>
        <strain evidence="5 6">DSM 24525</strain>
    </source>
</reference>
<dbReference type="PANTHER" id="PTHR34298">
    <property type="entry name" value="SEGREGATION AND CONDENSATION PROTEIN B"/>
    <property type="match status" value="1"/>
</dbReference>
<evidence type="ECO:0000256" key="4">
    <source>
        <dbReference type="ARBA" id="ARBA00023306"/>
    </source>
</evidence>
<dbReference type="AlphaFoldDB" id="A0A2W7JAJ6"/>
<evidence type="ECO:0000313" key="5">
    <source>
        <dbReference type="EMBL" id="PZW49165.1"/>
    </source>
</evidence>
<keyword evidence="3" id="KW-0159">Chromosome partition</keyword>
<dbReference type="InterPro" id="IPR036388">
    <property type="entry name" value="WH-like_DNA-bd_sf"/>
</dbReference>
<name>A0A2W7JAJ6_9PROT</name>
<keyword evidence="1" id="KW-0963">Cytoplasm</keyword>
<dbReference type="GO" id="GO:0051301">
    <property type="term" value="P:cell division"/>
    <property type="evidence" value="ECO:0007669"/>
    <property type="project" value="UniProtKB-KW"/>
</dbReference>
<dbReference type="Gene3D" id="1.10.10.10">
    <property type="entry name" value="Winged helix-like DNA-binding domain superfamily/Winged helix DNA-binding domain"/>
    <property type="match status" value="2"/>
</dbReference>
<dbReference type="Pfam" id="PF04079">
    <property type="entry name" value="SMC_ScpB"/>
    <property type="match status" value="1"/>
</dbReference>
<dbReference type="SUPFAM" id="SSF46785">
    <property type="entry name" value="Winged helix' DNA-binding domain"/>
    <property type="match status" value="2"/>
</dbReference>
<dbReference type="RefSeq" id="WP_111396869.1">
    <property type="nucleotide sequence ID" value="NZ_QKYU01000003.1"/>
</dbReference>
<keyword evidence="4" id="KW-0131">Cell cycle</keyword>
<dbReference type="GO" id="GO:0051304">
    <property type="term" value="P:chromosome separation"/>
    <property type="evidence" value="ECO:0007669"/>
    <property type="project" value="InterPro"/>
</dbReference>
<dbReference type="InterPro" id="IPR005234">
    <property type="entry name" value="ScpB_csome_segregation"/>
</dbReference>
<evidence type="ECO:0000313" key="6">
    <source>
        <dbReference type="Proteomes" id="UP000249688"/>
    </source>
</evidence>
<keyword evidence="2" id="KW-0132">Cell division</keyword>
<protein>
    <submittedName>
        <fullName evidence="5">Condensin subunit ScpB</fullName>
    </submittedName>
</protein>
<organism evidence="5 6">
    <name type="scientific">Humitalea rosea</name>
    <dbReference type="NCBI Taxonomy" id="990373"/>
    <lineage>
        <taxon>Bacteria</taxon>
        <taxon>Pseudomonadati</taxon>
        <taxon>Pseudomonadota</taxon>
        <taxon>Alphaproteobacteria</taxon>
        <taxon>Acetobacterales</taxon>
        <taxon>Roseomonadaceae</taxon>
        <taxon>Humitalea</taxon>
    </lineage>
</organism>
<evidence type="ECO:0000256" key="1">
    <source>
        <dbReference type="ARBA" id="ARBA00022490"/>
    </source>
</evidence>
<dbReference type="InterPro" id="IPR036390">
    <property type="entry name" value="WH_DNA-bd_sf"/>
</dbReference>
<comment type="caution">
    <text evidence="5">The sequence shown here is derived from an EMBL/GenBank/DDBJ whole genome shotgun (WGS) entry which is preliminary data.</text>
</comment>
<proteinExistence type="predicted"/>
<dbReference type="PANTHER" id="PTHR34298:SF2">
    <property type="entry name" value="SEGREGATION AND CONDENSATION PROTEIN B"/>
    <property type="match status" value="1"/>
</dbReference>
<dbReference type="Proteomes" id="UP000249688">
    <property type="component" value="Unassembled WGS sequence"/>
</dbReference>
<dbReference type="NCBIfam" id="TIGR00281">
    <property type="entry name" value="SMC-Scp complex subunit ScpB"/>
    <property type="match status" value="1"/>
</dbReference>
<evidence type="ECO:0000256" key="3">
    <source>
        <dbReference type="ARBA" id="ARBA00022829"/>
    </source>
</evidence>
<keyword evidence="6" id="KW-1185">Reference proteome</keyword>
<accession>A0A2W7JAJ6</accession>
<dbReference type="EMBL" id="QKYU01000003">
    <property type="protein sequence ID" value="PZW49165.1"/>
    <property type="molecule type" value="Genomic_DNA"/>
</dbReference>
<evidence type="ECO:0000256" key="2">
    <source>
        <dbReference type="ARBA" id="ARBA00022618"/>
    </source>
</evidence>